<dbReference type="GO" id="GO:0031956">
    <property type="term" value="F:medium-chain fatty acid-CoA ligase activity"/>
    <property type="evidence" value="ECO:0007669"/>
    <property type="project" value="TreeGrafter"/>
</dbReference>
<feature type="domain" description="AMP-dependent synthetase/ligase" evidence="4">
    <location>
        <begin position="19"/>
        <end position="82"/>
    </location>
</feature>
<organism evidence="5 6">
    <name type="scientific">Micromonospora echinospora</name>
    <name type="common">Micromonospora purpurea</name>
    <dbReference type="NCBI Taxonomy" id="1877"/>
    <lineage>
        <taxon>Bacteria</taxon>
        <taxon>Bacillati</taxon>
        <taxon>Actinomycetota</taxon>
        <taxon>Actinomycetes</taxon>
        <taxon>Micromonosporales</taxon>
        <taxon>Micromonosporaceae</taxon>
        <taxon>Micromonospora</taxon>
    </lineage>
</organism>
<dbReference type="AlphaFoldDB" id="A0A1C4UAK1"/>
<feature type="domain" description="AMP-dependent synthetase/ligase" evidence="4">
    <location>
        <begin position="122"/>
        <end position="316"/>
    </location>
</feature>
<dbReference type="Gene3D" id="3.30.300.30">
    <property type="match status" value="1"/>
</dbReference>
<proteinExistence type="inferred from homology"/>
<comment type="similarity">
    <text evidence="1">Belongs to the ATP-dependent AMP-binding enzyme family.</text>
</comment>
<dbReference type="InterPro" id="IPR000873">
    <property type="entry name" value="AMP-dep_synth/lig_dom"/>
</dbReference>
<protein>
    <submittedName>
        <fullName evidence="5">Long-chain acyl-CoA synthetase (AMP-forming)</fullName>
    </submittedName>
</protein>
<keyword evidence="6" id="KW-1185">Reference proteome</keyword>
<evidence type="ECO:0000313" key="5">
    <source>
        <dbReference type="EMBL" id="SCE68723.1"/>
    </source>
</evidence>
<dbReference type="Proteomes" id="UP000198253">
    <property type="component" value="Chromosome I"/>
</dbReference>
<dbReference type="PROSITE" id="PS00455">
    <property type="entry name" value="AMP_BINDING"/>
    <property type="match status" value="1"/>
</dbReference>
<dbReference type="PANTHER" id="PTHR43201:SF5">
    <property type="entry name" value="MEDIUM-CHAIN ACYL-COA LIGASE ACSF2, MITOCHONDRIAL"/>
    <property type="match status" value="1"/>
</dbReference>
<dbReference type="InParanoid" id="A0A1C4UAK1"/>
<dbReference type="EMBL" id="LT607413">
    <property type="protein sequence ID" value="SCE68723.1"/>
    <property type="molecule type" value="Genomic_DNA"/>
</dbReference>
<dbReference type="PANTHER" id="PTHR43201">
    <property type="entry name" value="ACYL-COA SYNTHETASE"/>
    <property type="match status" value="1"/>
</dbReference>
<dbReference type="Pfam" id="PF23562">
    <property type="entry name" value="AMP-binding_C_3"/>
    <property type="match status" value="1"/>
</dbReference>
<feature type="region of interest" description="Disordered" evidence="3">
    <location>
        <begin position="470"/>
        <end position="505"/>
    </location>
</feature>
<evidence type="ECO:0000256" key="2">
    <source>
        <dbReference type="ARBA" id="ARBA00022598"/>
    </source>
</evidence>
<dbReference type="InterPro" id="IPR045851">
    <property type="entry name" value="AMP-bd_C_sf"/>
</dbReference>
<reference evidence="6" key="1">
    <citation type="submission" date="2016-06" db="EMBL/GenBank/DDBJ databases">
        <authorList>
            <person name="Varghese N."/>
            <person name="Submissions Spin"/>
        </authorList>
    </citation>
    <scope>NUCLEOTIDE SEQUENCE [LARGE SCALE GENOMIC DNA]</scope>
    <source>
        <strain evidence="6">DSM 43816</strain>
    </source>
</reference>
<accession>A0A1C4UAK1</accession>
<evidence type="ECO:0000256" key="1">
    <source>
        <dbReference type="ARBA" id="ARBA00006432"/>
    </source>
</evidence>
<dbReference type="InterPro" id="IPR042099">
    <property type="entry name" value="ANL_N_sf"/>
</dbReference>
<gene>
    <name evidence="5" type="ORF">GA0070618_0161</name>
</gene>
<dbReference type="OrthoDB" id="9766486at2"/>
<dbReference type="SUPFAM" id="SSF56801">
    <property type="entry name" value="Acetyl-CoA synthetase-like"/>
    <property type="match status" value="1"/>
</dbReference>
<feature type="compositionally biased region" description="Low complexity" evidence="3">
    <location>
        <begin position="478"/>
        <end position="505"/>
    </location>
</feature>
<keyword evidence="2" id="KW-0436">Ligase</keyword>
<evidence type="ECO:0000256" key="3">
    <source>
        <dbReference type="SAM" id="MobiDB-lite"/>
    </source>
</evidence>
<evidence type="ECO:0000313" key="6">
    <source>
        <dbReference type="Proteomes" id="UP000198253"/>
    </source>
</evidence>
<name>A0A1C4UAK1_MICEC</name>
<dbReference type="Pfam" id="PF00501">
    <property type="entry name" value="AMP-binding"/>
    <property type="match status" value="2"/>
</dbReference>
<evidence type="ECO:0000259" key="4">
    <source>
        <dbReference type="Pfam" id="PF00501"/>
    </source>
</evidence>
<dbReference type="Gene3D" id="3.40.50.12780">
    <property type="entry name" value="N-terminal domain of ligase-like"/>
    <property type="match status" value="1"/>
</dbReference>
<dbReference type="GO" id="GO:0006631">
    <property type="term" value="P:fatty acid metabolic process"/>
    <property type="evidence" value="ECO:0007669"/>
    <property type="project" value="TreeGrafter"/>
</dbReference>
<sequence length="505" mass="53733">MNLADLTARYRDRRTARIVEIDAAGQRREMTHAELAGAVDERVGRLRAAGVGPGDVVGIRAGNSIDWVVWDLAVLARGAVLQAFGDETTVDAGFADRHGLALLVDGDRAYPTGRRPHPVGEIPPDLHSLVYSSGTSGTLKGLRISRAGTEYVINRFVDAFGITAADRHLIFLPLANYQQRLSVYCCLWVGADLVLAPYQRVFAAIRQERPTFVIAPPVFYDAARQLHARGAAGTPLPEFLGGRMRFMITGMAPISRATLDAFWAGGVPLLEAYGMTESGMIAWNTADAHRVGTVGRLIDPDAVEFLPDGELLIRRPAPLSLGYFDVPAEVAGETFRPDGTIVTGDYGRLDADGFLTLVGRKKDVITLGNGRKVHPAEIEAHFTGVPGVADLIVVSTRSHRLGAIVTPSADTPEQRRAVRDGVERVNAGLASHERLAAVVFSATPLRGDPRFLTANLKLSRTAAADWFADHVGADDPADPGASAQGPGAAGPARVAVDAPAQAGSA</sequence>
<dbReference type="RefSeq" id="WP_088979900.1">
    <property type="nucleotide sequence ID" value="NZ_LT607413.1"/>
</dbReference>
<dbReference type="InterPro" id="IPR020845">
    <property type="entry name" value="AMP-binding_CS"/>
</dbReference>